<gene>
    <name evidence="2" type="ORF">G2W53_028513</name>
</gene>
<organism evidence="2 3">
    <name type="scientific">Senna tora</name>
    <dbReference type="NCBI Taxonomy" id="362788"/>
    <lineage>
        <taxon>Eukaryota</taxon>
        <taxon>Viridiplantae</taxon>
        <taxon>Streptophyta</taxon>
        <taxon>Embryophyta</taxon>
        <taxon>Tracheophyta</taxon>
        <taxon>Spermatophyta</taxon>
        <taxon>Magnoliopsida</taxon>
        <taxon>eudicotyledons</taxon>
        <taxon>Gunneridae</taxon>
        <taxon>Pentapetalae</taxon>
        <taxon>rosids</taxon>
        <taxon>fabids</taxon>
        <taxon>Fabales</taxon>
        <taxon>Fabaceae</taxon>
        <taxon>Caesalpinioideae</taxon>
        <taxon>Cassia clade</taxon>
        <taxon>Senna</taxon>
    </lineage>
</organism>
<keyword evidence="1" id="KW-0472">Membrane</keyword>
<comment type="caution">
    <text evidence="2">The sequence shown here is derived from an EMBL/GenBank/DDBJ whole genome shotgun (WGS) entry which is preliminary data.</text>
</comment>
<keyword evidence="1" id="KW-1133">Transmembrane helix</keyword>
<dbReference type="AlphaFoldDB" id="A0A834TCG5"/>
<evidence type="ECO:0000313" key="2">
    <source>
        <dbReference type="EMBL" id="KAF7814544.1"/>
    </source>
</evidence>
<dbReference type="Proteomes" id="UP000634136">
    <property type="component" value="Unassembled WGS sequence"/>
</dbReference>
<proteinExistence type="predicted"/>
<evidence type="ECO:0000313" key="3">
    <source>
        <dbReference type="Proteomes" id="UP000634136"/>
    </source>
</evidence>
<reference evidence="2" key="1">
    <citation type="submission" date="2020-09" db="EMBL/GenBank/DDBJ databases">
        <title>Genome-Enabled Discovery of Anthraquinone Biosynthesis in Senna tora.</title>
        <authorList>
            <person name="Kang S.-H."/>
            <person name="Pandey R.P."/>
            <person name="Lee C.-M."/>
            <person name="Sim J.-S."/>
            <person name="Jeong J.-T."/>
            <person name="Choi B.-S."/>
            <person name="Jung M."/>
            <person name="Ginzburg D."/>
            <person name="Zhao K."/>
            <person name="Won S.Y."/>
            <person name="Oh T.-J."/>
            <person name="Yu Y."/>
            <person name="Kim N.-H."/>
            <person name="Lee O.R."/>
            <person name="Lee T.-H."/>
            <person name="Bashyal P."/>
            <person name="Kim T.-S."/>
            <person name="Lee W.-H."/>
            <person name="Kawkins C."/>
            <person name="Kim C.-K."/>
            <person name="Kim J.S."/>
            <person name="Ahn B.O."/>
            <person name="Rhee S.Y."/>
            <person name="Sohng J.K."/>
        </authorList>
    </citation>
    <scope>NUCLEOTIDE SEQUENCE</scope>
    <source>
        <tissue evidence="2">Leaf</tissue>
    </source>
</reference>
<protein>
    <submittedName>
        <fullName evidence="2">Uncharacterized protein</fullName>
    </submittedName>
</protein>
<keyword evidence="1" id="KW-0812">Transmembrane</keyword>
<evidence type="ECO:0000256" key="1">
    <source>
        <dbReference type="SAM" id="Phobius"/>
    </source>
</evidence>
<sequence>MSPPLLAACQPAVALKAGSSSLTLAFRVKTFFSTVGLASILVCFVIFSSTTILRCLFSYSSVVLLRTQGTTIIISINNSVSSGANSAITSSTILPQENPLALSSLLFLITDEVNIDVNLCATIIAAAAESEEDEFLAFDQSSSSPLTNASERADASAPLPLFLAAVEAISFSYHLMLGEQLDSPPSERKLDRESLPSEFSIQKCAFGRDEGIGYGTMLMFLT</sequence>
<feature type="transmembrane region" description="Helical" evidence="1">
    <location>
        <begin position="35"/>
        <end position="57"/>
    </location>
</feature>
<name>A0A834TCG5_9FABA</name>
<keyword evidence="3" id="KW-1185">Reference proteome</keyword>
<dbReference type="EMBL" id="JAAIUW010000009">
    <property type="protein sequence ID" value="KAF7814544.1"/>
    <property type="molecule type" value="Genomic_DNA"/>
</dbReference>
<accession>A0A834TCG5</accession>